<dbReference type="PANTHER" id="PTHR12521">
    <property type="entry name" value="PROTEIN C6ORF130"/>
    <property type="match status" value="1"/>
</dbReference>
<organism evidence="3 4">
    <name type="scientific">Pseudomonas farsensis</name>
    <dbReference type="NCBI Taxonomy" id="2745492"/>
    <lineage>
        <taxon>Bacteria</taxon>
        <taxon>Pseudomonadati</taxon>
        <taxon>Pseudomonadota</taxon>
        <taxon>Gammaproteobacteria</taxon>
        <taxon>Pseudomonadales</taxon>
        <taxon>Pseudomonadaceae</taxon>
        <taxon>Pseudomonas</taxon>
    </lineage>
</organism>
<comment type="caution">
    <text evidence="3">The sequence shown here is derived from an EMBL/GenBank/DDBJ whole genome shotgun (WGS) entry which is preliminary data.</text>
</comment>
<evidence type="ECO:0000313" key="3">
    <source>
        <dbReference type="EMBL" id="MEJ5862563.1"/>
    </source>
</evidence>
<evidence type="ECO:0000256" key="1">
    <source>
        <dbReference type="ARBA" id="ARBA00035885"/>
    </source>
</evidence>
<feature type="domain" description="Macro" evidence="2">
    <location>
        <begin position="1"/>
        <end position="154"/>
    </location>
</feature>
<dbReference type="PROSITE" id="PS51154">
    <property type="entry name" value="MACRO"/>
    <property type="match status" value="1"/>
</dbReference>
<dbReference type="InterPro" id="IPR043472">
    <property type="entry name" value="Macro_dom-like"/>
</dbReference>
<dbReference type="RefSeq" id="WP_339598464.1">
    <property type="nucleotide sequence ID" value="NZ_JBBHLC010000007.1"/>
</dbReference>
<name>A0ABU8QPH7_9PSED</name>
<dbReference type="EMBL" id="JBBHLC010000007">
    <property type="protein sequence ID" value="MEJ5862563.1"/>
    <property type="molecule type" value="Genomic_DNA"/>
</dbReference>
<evidence type="ECO:0000313" key="4">
    <source>
        <dbReference type="Proteomes" id="UP001380290"/>
    </source>
</evidence>
<dbReference type="CDD" id="cd02901">
    <property type="entry name" value="Macro_Poa1p-like"/>
    <property type="match status" value="1"/>
</dbReference>
<gene>
    <name evidence="3" type="ORF">V7S98_04930</name>
</gene>
<dbReference type="Gene3D" id="3.40.220.10">
    <property type="entry name" value="Leucine Aminopeptidase, subunit E, domain 1"/>
    <property type="match status" value="1"/>
</dbReference>
<dbReference type="InterPro" id="IPR002589">
    <property type="entry name" value="Macro_dom"/>
</dbReference>
<keyword evidence="4" id="KW-1185">Reference proteome</keyword>
<dbReference type="InterPro" id="IPR050892">
    <property type="entry name" value="ADP-ribose_metab_enzymes"/>
</dbReference>
<accession>A0ABU8QPH7</accession>
<protein>
    <submittedName>
        <fullName evidence="3">Macro domain-containing protein</fullName>
    </submittedName>
</protein>
<dbReference type="Pfam" id="PF01661">
    <property type="entry name" value="Macro"/>
    <property type="match status" value="1"/>
</dbReference>
<proteinExistence type="predicted"/>
<dbReference type="SMART" id="SM00506">
    <property type="entry name" value="A1pp"/>
    <property type="match status" value="1"/>
</dbReference>
<comment type="catalytic activity">
    <reaction evidence="1">
        <text>an N-(ADP-alpha-D-ribosyl)-thymidine in DNA + H2O = a thymidine in DNA + ADP-D-ribose</text>
        <dbReference type="Rhea" id="RHEA:71655"/>
        <dbReference type="Rhea" id="RHEA-COMP:13556"/>
        <dbReference type="Rhea" id="RHEA-COMP:18051"/>
        <dbReference type="ChEBI" id="CHEBI:15377"/>
        <dbReference type="ChEBI" id="CHEBI:57967"/>
        <dbReference type="ChEBI" id="CHEBI:137386"/>
        <dbReference type="ChEBI" id="CHEBI:191199"/>
    </reaction>
    <physiologicalReaction direction="left-to-right" evidence="1">
        <dbReference type="Rhea" id="RHEA:71656"/>
    </physiologicalReaction>
</comment>
<reference evidence="3 4" key="1">
    <citation type="submission" date="2024-02" db="EMBL/GenBank/DDBJ databases">
        <title>Identification of pathogenicity and growth-promoting function of Pseudomonas putida variant.</title>
        <authorList>
            <person name="Sun J."/>
        </authorList>
    </citation>
    <scope>NUCLEOTIDE SEQUENCE [LARGE SCALE GENOMIC DNA]</scope>
    <source>
        <strain evidence="3 4">A03</strain>
    </source>
</reference>
<dbReference type="SUPFAM" id="SSF52949">
    <property type="entry name" value="Macro domain-like"/>
    <property type="match status" value="1"/>
</dbReference>
<dbReference type="PANTHER" id="PTHR12521:SF0">
    <property type="entry name" value="ADP-RIBOSE GLYCOHYDROLASE OARD1"/>
    <property type="match status" value="1"/>
</dbReference>
<evidence type="ECO:0000259" key="2">
    <source>
        <dbReference type="PROSITE" id="PS51154"/>
    </source>
</evidence>
<sequence>MIRFTQGNLLEAKTEALVNTVNTVGVMGKGIALMFKERFTENYRLYSAACKAGEVQTGKVHVTAVNELDGPRWIVNFPTKRHWRSPSQMAWVTEGLHDLRRFLIENQVKSVAVPPLGAGNGGLKWAEVREQIVAVLSDIDVDILVFEPSSQYLNVAKRSGVEKLTPARALIAELVRRYWVLGMECSLLEIQKLAWFLERSMEQLPATKNPLNLKFVAHKYGPYANRLDHLLDNLDGSYLHCNKRISDAGISDVIWFDDERKAFLQTYLKTEAKEYSQALERTVELIDGFESPFGMELLATVDWLLSRGGAAPTVAAVRESLKKWDGGAGSAARKNKLFDDQALEIALKRLTSSSFRPEMAGC</sequence>
<dbReference type="Proteomes" id="UP001380290">
    <property type="component" value="Unassembled WGS sequence"/>
</dbReference>